<name>A0A939B5E8_9BACT</name>
<accession>A0A939B5E8</accession>
<sequence>MKRHVSGCDTANMELPYGNIRNDSSAHETHDIAHTANGHHEDKGAACGKPPTTLPVAGGEASLHNSPAQQQTDAGASLYLKRRFTVCTLPSAINDFQIEPGVRRPYATALHAKQHCAAQPAMPIKRPH</sequence>
<evidence type="ECO:0000256" key="1">
    <source>
        <dbReference type="SAM" id="MobiDB-lite"/>
    </source>
</evidence>
<evidence type="ECO:0000313" key="3">
    <source>
        <dbReference type="Proteomes" id="UP000764045"/>
    </source>
</evidence>
<dbReference type="RefSeq" id="WP_205110707.1">
    <property type="nucleotide sequence ID" value="NZ_JACJJL010000019.1"/>
</dbReference>
<feature type="region of interest" description="Disordered" evidence="1">
    <location>
        <begin position="37"/>
        <end position="70"/>
    </location>
</feature>
<reference evidence="2 3" key="1">
    <citation type="journal article" date="2021" name="Sci. Rep.">
        <title>The distribution of antibiotic resistance genes in chicken gut microbiota commensals.</title>
        <authorList>
            <person name="Juricova H."/>
            <person name="Matiasovicova J."/>
            <person name="Kubasova T."/>
            <person name="Cejkova D."/>
            <person name="Rychlik I."/>
        </authorList>
    </citation>
    <scope>NUCLEOTIDE SEQUENCE [LARGE SCALE GENOMIC DNA]</scope>
    <source>
        <strain evidence="2 3">An819</strain>
    </source>
</reference>
<comment type="caution">
    <text evidence="2">The sequence shown here is derived from an EMBL/GenBank/DDBJ whole genome shotgun (WGS) entry which is preliminary data.</text>
</comment>
<gene>
    <name evidence="2" type="ORF">H6B30_11415</name>
</gene>
<organism evidence="2 3">
    <name type="scientific">Marseilla massiliensis</name>
    <dbReference type="NCBI Taxonomy" id="1841864"/>
    <lineage>
        <taxon>Bacteria</taxon>
        <taxon>Pseudomonadati</taxon>
        <taxon>Bacteroidota</taxon>
        <taxon>Bacteroidia</taxon>
        <taxon>Bacteroidales</taxon>
        <taxon>Prevotellaceae</taxon>
        <taxon>Marseilla</taxon>
    </lineage>
</organism>
<proteinExistence type="predicted"/>
<dbReference type="EMBL" id="JACJJL010000019">
    <property type="protein sequence ID" value="MBM6662349.1"/>
    <property type="molecule type" value="Genomic_DNA"/>
</dbReference>
<evidence type="ECO:0000313" key="2">
    <source>
        <dbReference type="EMBL" id="MBM6662349.1"/>
    </source>
</evidence>
<dbReference type="Proteomes" id="UP000764045">
    <property type="component" value="Unassembled WGS sequence"/>
</dbReference>
<dbReference type="AlphaFoldDB" id="A0A939B5E8"/>
<keyword evidence="3" id="KW-1185">Reference proteome</keyword>
<protein>
    <submittedName>
        <fullName evidence="2">Uncharacterized protein</fullName>
    </submittedName>
</protein>